<dbReference type="PATRIC" id="fig|294.162.peg.492"/>
<gene>
    <name evidence="1" type="ORF">AN403_5788</name>
</gene>
<dbReference type="AlphaFoldDB" id="A0A0P8Z8B7"/>
<sequence>MSPLVIEHIPDLSGFWRFAGREAMASRQRSGVHQCNGERDYDHACKSKIDIHEVSIQNMSDGAILDRSQENEKFAVMI</sequence>
<comment type="caution">
    <text evidence="1">The sequence shown here is derived from an EMBL/GenBank/DDBJ whole genome shotgun (WGS) entry which is preliminary data.</text>
</comment>
<accession>A0A0P8Z8B7</accession>
<organism evidence="1 2">
    <name type="scientific">Pseudomonas fluorescens</name>
    <dbReference type="NCBI Taxonomy" id="294"/>
    <lineage>
        <taxon>Bacteria</taxon>
        <taxon>Pseudomonadati</taxon>
        <taxon>Pseudomonadota</taxon>
        <taxon>Gammaproteobacteria</taxon>
        <taxon>Pseudomonadales</taxon>
        <taxon>Pseudomonadaceae</taxon>
        <taxon>Pseudomonas</taxon>
    </lineage>
</organism>
<name>A0A0P8Z8B7_PSEFL</name>
<reference evidence="1 2" key="1">
    <citation type="submission" date="2015-09" db="EMBL/GenBank/DDBJ databases">
        <authorList>
            <person name="Jackson K.R."/>
            <person name="Lunt B.L."/>
            <person name="Fisher J.N.B."/>
            <person name="Gardner A.V."/>
            <person name="Bailey M.E."/>
            <person name="Deus L.M."/>
            <person name="Earl A.S."/>
            <person name="Gibby P.D."/>
            <person name="Hartmann K.A."/>
            <person name="Liu J.E."/>
            <person name="Manci A.M."/>
            <person name="Nielsen D.A."/>
            <person name="Solomon M.B."/>
            <person name="Breakwell D.P."/>
            <person name="Burnett S.H."/>
            <person name="Grose J.H."/>
        </authorList>
    </citation>
    <scope>NUCLEOTIDE SEQUENCE [LARGE SCALE GENOMIC DNA]</scope>
    <source>
        <strain evidence="1 2">S613</strain>
    </source>
</reference>
<dbReference type="Proteomes" id="UP000050349">
    <property type="component" value="Unassembled WGS sequence"/>
</dbReference>
<protein>
    <submittedName>
        <fullName evidence="1">Uncharacterized protein</fullName>
    </submittedName>
</protein>
<evidence type="ECO:0000313" key="2">
    <source>
        <dbReference type="Proteomes" id="UP000050349"/>
    </source>
</evidence>
<proteinExistence type="predicted"/>
<dbReference type="EMBL" id="LJXB01000048">
    <property type="protein sequence ID" value="KPU61711.1"/>
    <property type="molecule type" value="Genomic_DNA"/>
</dbReference>
<evidence type="ECO:0000313" key="1">
    <source>
        <dbReference type="EMBL" id="KPU61711.1"/>
    </source>
</evidence>